<organism evidence="2 3">
    <name type="scientific">Hymenoscyphus fraxineus</name>
    <dbReference type="NCBI Taxonomy" id="746836"/>
    <lineage>
        <taxon>Eukaryota</taxon>
        <taxon>Fungi</taxon>
        <taxon>Dikarya</taxon>
        <taxon>Ascomycota</taxon>
        <taxon>Pezizomycotina</taxon>
        <taxon>Leotiomycetes</taxon>
        <taxon>Helotiales</taxon>
        <taxon>Helotiaceae</taxon>
        <taxon>Hymenoscyphus</taxon>
    </lineage>
</organism>
<name>A0A9N9L596_9HELO</name>
<gene>
    <name evidence="2" type="ORF">HYFRA_00012400</name>
</gene>
<accession>A0A9N9L596</accession>
<dbReference type="EMBL" id="CAJVRL010000098">
    <property type="protein sequence ID" value="CAG8960326.1"/>
    <property type="molecule type" value="Genomic_DNA"/>
</dbReference>
<keyword evidence="1" id="KW-0812">Transmembrane</keyword>
<proteinExistence type="predicted"/>
<evidence type="ECO:0000313" key="2">
    <source>
        <dbReference type="EMBL" id="CAG8960326.1"/>
    </source>
</evidence>
<sequence>MPFYCPFYCQPPFAFSHKSLQLSEQPYTSNQHFLHILKMKLSIIIPAAIVLFSTSANAFCAITKSEIAKSLKQGTVNANIHKSQALPVEGKAEAGRGKEGLPKIESKPIIKITLFLCRLCSLLKARNHTLC</sequence>
<dbReference type="AlphaFoldDB" id="A0A9N9L596"/>
<evidence type="ECO:0000256" key="1">
    <source>
        <dbReference type="SAM" id="Phobius"/>
    </source>
</evidence>
<feature type="transmembrane region" description="Helical" evidence="1">
    <location>
        <begin position="43"/>
        <end position="62"/>
    </location>
</feature>
<keyword evidence="1" id="KW-1133">Transmembrane helix</keyword>
<reference evidence="2" key="1">
    <citation type="submission" date="2021-07" db="EMBL/GenBank/DDBJ databases">
        <authorList>
            <person name="Durling M."/>
        </authorList>
    </citation>
    <scope>NUCLEOTIDE SEQUENCE</scope>
</reference>
<comment type="caution">
    <text evidence="2">The sequence shown here is derived from an EMBL/GenBank/DDBJ whole genome shotgun (WGS) entry which is preliminary data.</text>
</comment>
<protein>
    <submittedName>
        <fullName evidence="2">Uncharacterized protein</fullName>
    </submittedName>
</protein>
<keyword evidence="3" id="KW-1185">Reference proteome</keyword>
<dbReference type="Proteomes" id="UP000696280">
    <property type="component" value="Unassembled WGS sequence"/>
</dbReference>
<keyword evidence="1" id="KW-0472">Membrane</keyword>
<evidence type="ECO:0000313" key="3">
    <source>
        <dbReference type="Proteomes" id="UP000696280"/>
    </source>
</evidence>